<dbReference type="SUPFAM" id="SSF52058">
    <property type="entry name" value="L domain-like"/>
    <property type="match status" value="1"/>
</dbReference>
<proteinExistence type="predicted"/>
<feature type="region of interest" description="Disordered" evidence="3">
    <location>
        <begin position="146"/>
        <end position="170"/>
    </location>
</feature>
<keyword evidence="2" id="KW-0677">Repeat</keyword>
<keyword evidence="5" id="KW-1185">Reference proteome</keyword>
<evidence type="ECO:0000313" key="5">
    <source>
        <dbReference type="Proteomes" id="UP001497383"/>
    </source>
</evidence>
<feature type="region of interest" description="Disordered" evidence="3">
    <location>
        <begin position="193"/>
        <end position="221"/>
    </location>
</feature>
<feature type="compositionally biased region" description="Polar residues" evidence="3">
    <location>
        <begin position="17"/>
        <end position="27"/>
    </location>
</feature>
<protein>
    <submittedName>
        <fullName evidence="4">Uncharacterized protein</fullName>
    </submittedName>
</protein>
<evidence type="ECO:0000256" key="2">
    <source>
        <dbReference type="ARBA" id="ARBA00022737"/>
    </source>
</evidence>
<dbReference type="PANTHER" id="PTHR48051">
    <property type="match status" value="1"/>
</dbReference>
<organism evidence="4 5">
    <name type="scientific">Lodderomyces beijingensis</name>
    <dbReference type="NCBI Taxonomy" id="1775926"/>
    <lineage>
        <taxon>Eukaryota</taxon>
        <taxon>Fungi</taxon>
        <taxon>Dikarya</taxon>
        <taxon>Ascomycota</taxon>
        <taxon>Saccharomycotina</taxon>
        <taxon>Pichiomycetes</taxon>
        <taxon>Debaryomycetaceae</taxon>
        <taxon>Candida/Lodderomyces clade</taxon>
        <taxon>Lodderomyces</taxon>
    </lineage>
</organism>
<dbReference type="InterPro" id="IPR032675">
    <property type="entry name" value="LRR_dom_sf"/>
</dbReference>
<dbReference type="InterPro" id="IPR001611">
    <property type="entry name" value="Leu-rich_rpt"/>
</dbReference>
<dbReference type="PROSITE" id="PS51450">
    <property type="entry name" value="LRR"/>
    <property type="match status" value="1"/>
</dbReference>
<dbReference type="Gene3D" id="3.80.10.10">
    <property type="entry name" value="Ribonuclease Inhibitor"/>
    <property type="match status" value="1"/>
</dbReference>
<dbReference type="InterPro" id="IPR050216">
    <property type="entry name" value="LRR_domain-containing"/>
</dbReference>
<name>A0ABP0ZDH5_9ASCO</name>
<dbReference type="Proteomes" id="UP001497383">
    <property type="component" value="Chromosome 1"/>
</dbReference>
<dbReference type="EMBL" id="OZ022405">
    <property type="protein sequence ID" value="CAK9435736.1"/>
    <property type="molecule type" value="Genomic_DNA"/>
</dbReference>
<dbReference type="GeneID" id="92205643"/>
<evidence type="ECO:0000313" key="4">
    <source>
        <dbReference type="EMBL" id="CAK9435736.1"/>
    </source>
</evidence>
<feature type="compositionally biased region" description="Basic and acidic residues" evidence="3">
    <location>
        <begin position="85"/>
        <end position="94"/>
    </location>
</feature>
<dbReference type="RefSeq" id="XP_066827385.1">
    <property type="nucleotide sequence ID" value="XM_066974694.1"/>
</dbReference>
<gene>
    <name evidence="4" type="ORF">LODBEIA_P04470</name>
</gene>
<evidence type="ECO:0000256" key="3">
    <source>
        <dbReference type="SAM" id="MobiDB-lite"/>
    </source>
</evidence>
<evidence type="ECO:0000256" key="1">
    <source>
        <dbReference type="ARBA" id="ARBA00022614"/>
    </source>
</evidence>
<feature type="compositionally biased region" description="Basic and acidic residues" evidence="3">
    <location>
        <begin position="209"/>
        <end position="221"/>
    </location>
</feature>
<accession>A0ABP0ZDH5</accession>
<feature type="region of interest" description="Disordered" evidence="3">
    <location>
        <begin position="85"/>
        <end position="129"/>
    </location>
</feature>
<dbReference type="PANTHER" id="PTHR48051:SF49">
    <property type="entry name" value="LEUCINE-RICH REPEAT AND DEATH DOMAIN-CONTAINING PROTEIN 1"/>
    <property type="match status" value="1"/>
</dbReference>
<keyword evidence="1" id="KW-0433">Leucine-rich repeat</keyword>
<dbReference type="Pfam" id="PF13855">
    <property type="entry name" value="LRR_8"/>
    <property type="match status" value="1"/>
</dbReference>
<feature type="region of interest" description="Disordered" evidence="3">
    <location>
        <begin position="17"/>
        <end position="39"/>
    </location>
</feature>
<feature type="compositionally biased region" description="Acidic residues" evidence="3">
    <location>
        <begin position="95"/>
        <end position="113"/>
    </location>
</feature>
<reference evidence="4 5" key="1">
    <citation type="submission" date="2024-03" db="EMBL/GenBank/DDBJ databases">
        <authorList>
            <person name="Brejova B."/>
        </authorList>
    </citation>
    <scope>NUCLEOTIDE SEQUENCE [LARGE SCALE GENOMIC DNA]</scope>
    <source>
        <strain evidence="4 5">CBS 14171</strain>
    </source>
</reference>
<sequence length="503" mass="57581">MSEQNYLLPFAFSKTSSFNDHNSLDTTPRTKSEIDENASGLYHTRRVRLTTARAVRPQLKVNPPSLKRRMGESFNDKDDVKKVAFGDKSEAKAENDEDEEEATMIDTEEECEPEALLPPSSPPVAGDEQAEPQFMSEFDFFTNPTTSFQVPKSPKREKMKNVQAHTSPGKAISSDADFGIDRFNRYKGSFNGSIKRRSSANGEEGELEMNDKEKEKEQEEAERYRAQAYSKARDIIMDAFENTRTVLDLQYRGLYSVPDEIKDLNNLVIFDSFGGEEEKSIEFPYQLYLTGNNLSELQPSLFKFTKLQVLSLRQNKLELIPPLIGKLTNLIDISLSSNRLKFLPYQILNLKKLSIVVAGPNPFIKIPSDAIFHAKTSINGDDEIFSSSPFRLKARSQVRFLTHKISNVPSLKASCLNVVANYDVSYRETQAWKRTTPKVYHKFISEAIKKGKFEDKCSECNFILVEPMAEVFEWWDMYQNKEVPIQRQFCSNKCVNKYLTQKE</sequence>